<accession>A0A2V4UL98</accession>
<dbReference type="AlphaFoldDB" id="A0A2V4UL98"/>
<gene>
    <name evidence="2" type="ORF">C7410_105262</name>
</gene>
<dbReference type="EMBL" id="QJSQ01000005">
    <property type="protein sequence ID" value="PYE25037.1"/>
    <property type="molecule type" value="Genomic_DNA"/>
</dbReference>
<feature type="compositionally biased region" description="Basic residues" evidence="1">
    <location>
        <begin position="1"/>
        <end position="15"/>
    </location>
</feature>
<dbReference type="RefSeq" id="WP_110854783.1">
    <property type="nucleotide sequence ID" value="NZ_QJSQ01000005.1"/>
</dbReference>
<name>A0A2V4UL98_9BURK</name>
<feature type="region of interest" description="Disordered" evidence="1">
    <location>
        <begin position="1"/>
        <end position="47"/>
    </location>
</feature>
<protein>
    <submittedName>
        <fullName evidence="2">Uncharacterized protein</fullName>
    </submittedName>
</protein>
<dbReference type="Proteomes" id="UP000247772">
    <property type="component" value="Unassembled WGS sequence"/>
</dbReference>
<comment type="caution">
    <text evidence="2">The sequence shown here is derived from an EMBL/GenBank/DDBJ whole genome shotgun (WGS) entry which is preliminary data.</text>
</comment>
<evidence type="ECO:0000313" key="3">
    <source>
        <dbReference type="Proteomes" id="UP000247772"/>
    </source>
</evidence>
<evidence type="ECO:0000313" key="2">
    <source>
        <dbReference type="EMBL" id="PYE25037.1"/>
    </source>
</evidence>
<organism evidence="2 3">
    <name type="scientific">Paraburkholderia silvatlantica</name>
    <dbReference type="NCBI Taxonomy" id="321895"/>
    <lineage>
        <taxon>Bacteria</taxon>
        <taxon>Pseudomonadati</taxon>
        <taxon>Pseudomonadota</taxon>
        <taxon>Betaproteobacteria</taxon>
        <taxon>Burkholderiales</taxon>
        <taxon>Burkholderiaceae</taxon>
        <taxon>Paraburkholderia</taxon>
    </lineage>
</organism>
<proteinExistence type="predicted"/>
<sequence length="141" mass="15397">MKPKATRNRSGKRAHPSPDDSANKAVAGGESLQTAQTRHVAARPQTAKAIPVEAQSARAARHRKDHVKQEKVVRDTFTMPREDYQQLAVLKQRCLDAGLAVKKSELVRAGLLLLASEPTKRLLAAVKAVEPVKTGRPPKLK</sequence>
<evidence type="ECO:0000256" key="1">
    <source>
        <dbReference type="SAM" id="MobiDB-lite"/>
    </source>
</evidence>
<dbReference type="OrthoDB" id="9182647at2"/>
<reference evidence="2 3" key="1">
    <citation type="submission" date="2018-06" db="EMBL/GenBank/DDBJ databases">
        <title>Genomic Encyclopedia of Type Strains, Phase IV (KMG-V): Genome sequencing to study the core and pangenomes of soil and plant-associated prokaryotes.</title>
        <authorList>
            <person name="Whitman W."/>
        </authorList>
    </citation>
    <scope>NUCLEOTIDE SEQUENCE [LARGE SCALE GENOMIC DNA]</scope>
    <source>
        <strain evidence="2 3">SRCL-318</strain>
    </source>
</reference>